<feature type="repeat" description="WD" evidence="5">
    <location>
        <begin position="316"/>
        <end position="348"/>
    </location>
</feature>
<evidence type="ECO:0000256" key="5">
    <source>
        <dbReference type="PROSITE-ProRule" id="PRU00221"/>
    </source>
</evidence>
<dbReference type="RefSeq" id="XP_009041581.1">
    <property type="nucleotide sequence ID" value="XM_009043333.1"/>
</dbReference>
<dbReference type="InterPro" id="IPR001680">
    <property type="entry name" value="WD40_rpt"/>
</dbReference>
<sequence>MALSAKIDAAKSQAEALRHAIQVEKVRIDNSKDFATSKDLRGIINQPRVRRILKGHFGKVYAMHWSGNGRDIVSASQDGKLIIWNSHNMMKAHSIPLHSSWVMTCAFEQTRNEMVACGGLDNLCSIYKINQPQVTRATSELAGHDGYLSCCRFVDDSKILTTSGDSMCILWDIERNENVVQFTDHTGDVMSVALDPHSPKLFVTGSCDSTAKLWDSRVPSHPMMTFTGHDSDINSVTFFPDGNAFGTGSDDSTCQFFDMRCLMCVNKFKSEKILCGITSVDFSRSGRILFAGYDDFNAYCWDVIRDGMNFQQQWTLSGHDNRVSCLGVCPTGEALCTGSWDTLLKVWC</sequence>
<dbReference type="CDD" id="cd00200">
    <property type="entry name" value="WD40"/>
    <property type="match status" value="1"/>
</dbReference>
<feature type="repeat" description="WD" evidence="5">
    <location>
        <begin position="226"/>
        <end position="260"/>
    </location>
</feature>
<gene>
    <name evidence="6" type="ORF">AURANDRAFT_55469</name>
</gene>
<dbReference type="InterPro" id="IPR016346">
    <property type="entry name" value="G-protein_beta_1-5"/>
</dbReference>
<protein>
    <submittedName>
        <fullName evidence="6">Uncharacterized protein</fullName>
    </submittedName>
</protein>
<dbReference type="PRINTS" id="PR00320">
    <property type="entry name" value="GPROTEINBRPT"/>
</dbReference>
<evidence type="ECO:0000313" key="7">
    <source>
        <dbReference type="Proteomes" id="UP000002729"/>
    </source>
</evidence>
<dbReference type="Gene3D" id="2.130.10.10">
    <property type="entry name" value="YVTN repeat-like/Quinoprotein amine dehydrogenase"/>
    <property type="match status" value="1"/>
</dbReference>
<dbReference type="InterPro" id="IPR001632">
    <property type="entry name" value="WD40_G-protein_beta-like"/>
</dbReference>
<dbReference type="GeneID" id="20222533"/>
<dbReference type="PIRSF" id="PIRSF002394">
    <property type="entry name" value="GN-bd_beta"/>
    <property type="match status" value="1"/>
</dbReference>
<dbReference type="Pfam" id="PF25391">
    <property type="entry name" value="WD40_Gbeta"/>
    <property type="match status" value="1"/>
</dbReference>
<feature type="repeat" description="WD" evidence="5">
    <location>
        <begin position="53"/>
        <end position="94"/>
    </location>
</feature>
<name>F0YMF2_AURAN</name>
<keyword evidence="7" id="KW-1185">Reference proteome</keyword>
<feature type="repeat" description="WD" evidence="5">
    <location>
        <begin position="182"/>
        <end position="215"/>
    </location>
</feature>
<dbReference type="EMBL" id="GL833163">
    <property type="protein sequence ID" value="EGB03726.1"/>
    <property type="molecule type" value="Genomic_DNA"/>
</dbReference>
<dbReference type="OMA" id="PLDSQWV"/>
<dbReference type="InterPro" id="IPR015943">
    <property type="entry name" value="WD40/YVTN_repeat-like_dom_sf"/>
</dbReference>
<keyword evidence="4" id="KW-0807">Transducer</keyword>
<accession>F0YMF2</accession>
<organism evidence="7">
    <name type="scientific">Aureococcus anophagefferens</name>
    <name type="common">Harmful bloom alga</name>
    <dbReference type="NCBI Taxonomy" id="44056"/>
    <lineage>
        <taxon>Eukaryota</taxon>
        <taxon>Sar</taxon>
        <taxon>Stramenopiles</taxon>
        <taxon>Ochrophyta</taxon>
        <taxon>Pelagophyceae</taxon>
        <taxon>Pelagomonadales</taxon>
        <taxon>Pelagomonadaceae</taxon>
        <taxon>Aureococcus</taxon>
    </lineage>
</organism>
<dbReference type="SUPFAM" id="SSF50978">
    <property type="entry name" value="WD40 repeat-like"/>
    <property type="match status" value="1"/>
</dbReference>
<keyword evidence="3" id="KW-0677">Repeat</keyword>
<dbReference type="PANTHER" id="PTHR19850">
    <property type="entry name" value="GUANINE NUCLEOTIDE-BINDING PROTEIN BETA G PROTEIN BETA"/>
    <property type="match status" value="1"/>
</dbReference>
<evidence type="ECO:0000313" key="6">
    <source>
        <dbReference type="EMBL" id="EGB03726.1"/>
    </source>
</evidence>
<dbReference type="PRINTS" id="PR00319">
    <property type="entry name" value="GPROTEINB"/>
</dbReference>
<dbReference type="KEGG" id="aaf:AURANDRAFT_55469"/>
<evidence type="ECO:0000256" key="3">
    <source>
        <dbReference type="ARBA" id="ARBA00022737"/>
    </source>
</evidence>
<comment type="similarity">
    <text evidence="1">Belongs to the WD repeat G protein beta family.</text>
</comment>
<dbReference type="InParanoid" id="F0YMF2"/>
<dbReference type="PROSITE" id="PS50082">
    <property type="entry name" value="WD_REPEATS_2"/>
    <property type="match status" value="5"/>
</dbReference>
<feature type="repeat" description="WD" evidence="5">
    <location>
        <begin position="141"/>
        <end position="181"/>
    </location>
</feature>
<reference evidence="6" key="1">
    <citation type="journal article" date="2011" name="Proc. Natl. Acad. Sci. U.S.A.">
        <title>Niche of harmful alga Aureococcus anophagefferens revealed through ecogenomics.</title>
        <authorList>
            <person name="Gobler C.J."/>
            <person name="Berry D.L."/>
            <person name="Dyhrman S.T."/>
            <person name="Wilhelm S.W."/>
            <person name="Salamov A."/>
            <person name="Lobanov A.V."/>
            <person name="Zhang Y."/>
            <person name="Collier J.L."/>
            <person name="Wurch L.L."/>
            <person name="Kustka A.B."/>
            <person name="Dill B.D."/>
            <person name="Shah M."/>
            <person name="VerBerkmoes N.C."/>
            <person name="Kuo A."/>
            <person name="Terry A."/>
            <person name="Pangilinan J."/>
            <person name="Lindquist E.A."/>
            <person name="Lucas S."/>
            <person name="Paulsen I.T."/>
            <person name="Hattenrath-Lehmann T.K."/>
            <person name="Talmage S.C."/>
            <person name="Walker E.A."/>
            <person name="Koch F."/>
            <person name="Burson A.M."/>
            <person name="Marcoval M.A."/>
            <person name="Tang Y.Z."/>
            <person name="Lecleir G.R."/>
            <person name="Coyne K.J."/>
            <person name="Berg G.M."/>
            <person name="Bertrand E.M."/>
            <person name="Saito M.A."/>
            <person name="Gladyshev V.N."/>
            <person name="Grigoriev I.V."/>
        </authorList>
    </citation>
    <scope>NUCLEOTIDE SEQUENCE [LARGE SCALE GENOMIC DNA]</scope>
    <source>
        <strain evidence="6">CCMP1984</strain>
    </source>
</reference>
<dbReference type="PROSITE" id="PS50294">
    <property type="entry name" value="WD_REPEATS_REGION"/>
    <property type="match status" value="4"/>
</dbReference>
<evidence type="ECO:0000256" key="2">
    <source>
        <dbReference type="ARBA" id="ARBA00022574"/>
    </source>
</evidence>
<dbReference type="GO" id="GO:0007165">
    <property type="term" value="P:signal transduction"/>
    <property type="evidence" value="ECO:0007669"/>
    <property type="project" value="UniProtKB-KW"/>
</dbReference>
<dbReference type="InterPro" id="IPR020472">
    <property type="entry name" value="WD40_PAC1"/>
</dbReference>
<dbReference type="PROSITE" id="PS00678">
    <property type="entry name" value="WD_REPEATS_1"/>
    <property type="match status" value="1"/>
</dbReference>
<dbReference type="eggNOG" id="KOG0286">
    <property type="taxonomic scope" value="Eukaryota"/>
</dbReference>
<dbReference type="AlphaFoldDB" id="F0YMF2"/>
<keyword evidence="2 5" id="KW-0853">WD repeat</keyword>
<dbReference type="SMART" id="SM00320">
    <property type="entry name" value="WD40"/>
    <property type="match status" value="7"/>
</dbReference>
<dbReference type="InterPro" id="IPR036322">
    <property type="entry name" value="WD40_repeat_dom_sf"/>
</dbReference>
<dbReference type="OrthoDB" id="10255630at2759"/>
<evidence type="ECO:0000256" key="1">
    <source>
        <dbReference type="ARBA" id="ARBA00009768"/>
    </source>
</evidence>
<proteinExistence type="inferred from homology"/>
<dbReference type="Proteomes" id="UP000002729">
    <property type="component" value="Unassembled WGS sequence"/>
</dbReference>
<evidence type="ECO:0000256" key="4">
    <source>
        <dbReference type="ARBA" id="ARBA00023224"/>
    </source>
</evidence>
<dbReference type="InterPro" id="IPR019775">
    <property type="entry name" value="WD40_repeat_CS"/>
</dbReference>